<dbReference type="InterPro" id="IPR018181">
    <property type="entry name" value="Heat_shock_70_CS"/>
</dbReference>
<evidence type="ECO:0000313" key="5">
    <source>
        <dbReference type="Proteomes" id="UP000054564"/>
    </source>
</evidence>
<dbReference type="PROSITE" id="PS00329">
    <property type="entry name" value="HSP70_2"/>
    <property type="match status" value="1"/>
</dbReference>
<dbReference type="Pfam" id="PF00012">
    <property type="entry name" value="HSP70"/>
    <property type="match status" value="1"/>
</dbReference>
<dbReference type="InterPro" id="IPR043129">
    <property type="entry name" value="ATPase_NBD"/>
</dbReference>
<organism evidence="4 5">
    <name type="scientific">Puccinia striiformis f. sp. tritici PST-78</name>
    <dbReference type="NCBI Taxonomy" id="1165861"/>
    <lineage>
        <taxon>Eukaryota</taxon>
        <taxon>Fungi</taxon>
        <taxon>Dikarya</taxon>
        <taxon>Basidiomycota</taxon>
        <taxon>Pucciniomycotina</taxon>
        <taxon>Pucciniomycetes</taxon>
        <taxon>Pucciniales</taxon>
        <taxon>Pucciniaceae</taxon>
        <taxon>Puccinia</taxon>
    </lineage>
</organism>
<reference evidence="5" key="1">
    <citation type="submission" date="2014-03" db="EMBL/GenBank/DDBJ databases">
        <title>The Genome Sequence of Puccinia striiformis f. sp. tritici PST-78.</title>
        <authorList>
            <consortium name="The Broad Institute Genome Sequencing Platform"/>
            <person name="Cuomo C."/>
            <person name="Hulbert S."/>
            <person name="Chen X."/>
            <person name="Walker B."/>
            <person name="Young S.K."/>
            <person name="Zeng Q."/>
            <person name="Gargeya S."/>
            <person name="Fitzgerald M."/>
            <person name="Haas B."/>
            <person name="Abouelleil A."/>
            <person name="Alvarado L."/>
            <person name="Arachchi H.M."/>
            <person name="Berlin A.M."/>
            <person name="Chapman S.B."/>
            <person name="Goldberg J."/>
            <person name="Griggs A."/>
            <person name="Gujja S."/>
            <person name="Hansen M."/>
            <person name="Howarth C."/>
            <person name="Imamovic A."/>
            <person name="Larimer J."/>
            <person name="McCowan C."/>
            <person name="Montmayeur A."/>
            <person name="Murphy C."/>
            <person name="Neiman D."/>
            <person name="Pearson M."/>
            <person name="Priest M."/>
            <person name="Roberts A."/>
            <person name="Saif S."/>
            <person name="Shea T."/>
            <person name="Sisk P."/>
            <person name="Sykes S."/>
            <person name="Wortman J."/>
            <person name="Nusbaum C."/>
            <person name="Birren B."/>
        </authorList>
    </citation>
    <scope>NUCLEOTIDE SEQUENCE [LARGE SCALE GENOMIC DNA]</scope>
    <source>
        <strain evidence="5">race PST-78</strain>
    </source>
</reference>
<dbReference type="InterPro" id="IPR013126">
    <property type="entry name" value="Hsp_70_fam"/>
</dbReference>
<dbReference type="Proteomes" id="UP000054564">
    <property type="component" value="Unassembled WGS sequence"/>
</dbReference>
<keyword evidence="5" id="KW-1185">Reference proteome</keyword>
<evidence type="ECO:0000256" key="3">
    <source>
        <dbReference type="SAM" id="MobiDB-lite"/>
    </source>
</evidence>
<evidence type="ECO:0000256" key="2">
    <source>
        <dbReference type="ARBA" id="ARBA00022840"/>
    </source>
</evidence>
<dbReference type="SUPFAM" id="SSF53067">
    <property type="entry name" value="Actin-like ATPase domain"/>
    <property type="match status" value="1"/>
</dbReference>
<dbReference type="OrthoDB" id="3257966at2759"/>
<dbReference type="PANTHER" id="PTHR19375">
    <property type="entry name" value="HEAT SHOCK PROTEIN 70KDA"/>
    <property type="match status" value="1"/>
</dbReference>
<gene>
    <name evidence="4" type="ORF">PSTG_13809</name>
</gene>
<name>A0A0L0V0L6_9BASI</name>
<dbReference type="EMBL" id="AJIL01000153">
    <property type="protein sequence ID" value="KNE92827.1"/>
    <property type="molecule type" value="Genomic_DNA"/>
</dbReference>
<feature type="compositionally biased region" description="Polar residues" evidence="3">
    <location>
        <begin position="93"/>
        <end position="103"/>
    </location>
</feature>
<keyword evidence="2" id="KW-0067">ATP-binding</keyword>
<dbReference type="GO" id="GO:0140662">
    <property type="term" value="F:ATP-dependent protein folding chaperone"/>
    <property type="evidence" value="ECO:0007669"/>
    <property type="project" value="InterPro"/>
</dbReference>
<feature type="region of interest" description="Disordered" evidence="3">
    <location>
        <begin position="89"/>
        <end position="121"/>
    </location>
</feature>
<protein>
    <submittedName>
        <fullName evidence="4">Uncharacterized protein</fullName>
    </submittedName>
</protein>
<evidence type="ECO:0000313" key="4">
    <source>
        <dbReference type="EMBL" id="KNE92827.1"/>
    </source>
</evidence>
<keyword evidence="1" id="KW-0547">Nucleotide-binding</keyword>
<proteinExistence type="predicted"/>
<accession>A0A0L0V0L6</accession>
<dbReference type="AlphaFoldDB" id="A0A0L0V0L6"/>
<comment type="caution">
    <text evidence="4">The sequence shown here is derived from an EMBL/GenBank/DDBJ whole genome shotgun (WGS) entry which is preliminary data.</text>
</comment>
<dbReference type="Gene3D" id="3.30.420.40">
    <property type="match status" value="1"/>
</dbReference>
<evidence type="ECO:0000256" key="1">
    <source>
        <dbReference type="ARBA" id="ARBA00022741"/>
    </source>
</evidence>
<sequence>MFERSQYHQQANRSAYCLFPDHKIVDKKIFVYDLGGGTFDASLFTIEVKATPGNTHLGGEGFDNRNCTLPSQSAWSILKVCLDQLDRDLNLPRESNPNSSRQTLGLRRPRPKMSSANLQFL</sequence>
<dbReference type="GO" id="GO:0005524">
    <property type="term" value="F:ATP binding"/>
    <property type="evidence" value="ECO:0007669"/>
    <property type="project" value="UniProtKB-KW"/>
</dbReference>
<dbReference type="STRING" id="1165861.A0A0L0V0L6"/>